<comment type="caution">
    <text evidence="2">The sequence shown here is derived from an EMBL/GenBank/DDBJ whole genome shotgun (WGS) entry which is preliminary data.</text>
</comment>
<dbReference type="Proteomes" id="UP001153076">
    <property type="component" value="Unassembled WGS sequence"/>
</dbReference>
<feature type="region of interest" description="Disordered" evidence="1">
    <location>
        <begin position="1"/>
        <end position="70"/>
    </location>
</feature>
<gene>
    <name evidence="2" type="ORF">Cgig2_013798</name>
</gene>
<dbReference type="PANTHER" id="PTHR33144">
    <property type="entry name" value="OS10G0409366 PROTEIN-RELATED"/>
    <property type="match status" value="1"/>
</dbReference>
<evidence type="ECO:0000256" key="1">
    <source>
        <dbReference type="SAM" id="MobiDB-lite"/>
    </source>
</evidence>
<evidence type="ECO:0000313" key="3">
    <source>
        <dbReference type="Proteomes" id="UP001153076"/>
    </source>
</evidence>
<dbReference type="AlphaFoldDB" id="A0A9Q1QBW7"/>
<dbReference type="OrthoDB" id="1913335at2759"/>
<accession>A0A9Q1QBW7</accession>
<evidence type="ECO:0000313" key="2">
    <source>
        <dbReference type="EMBL" id="KAJ8435989.1"/>
    </source>
</evidence>
<dbReference type="EMBL" id="JAKOGI010000371">
    <property type="protein sequence ID" value="KAJ8435989.1"/>
    <property type="molecule type" value="Genomic_DNA"/>
</dbReference>
<protein>
    <submittedName>
        <fullName evidence="2">Uncharacterized protein</fullName>
    </submittedName>
</protein>
<reference evidence="2" key="1">
    <citation type="submission" date="2022-04" db="EMBL/GenBank/DDBJ databases">
        <title>Carnegiea gigantea Genome sequencing and assembly v2.</title>
        <authorList>
            <person name="Copetti D."/>
            <person name="Sanderson M.J."/>
            <person name="Burquez A."/>
            <person name="Wojciechowski M.F."/>
        </authorList>
    </citation>
    <scope>NUCLEOTIDE SEQUENCE</scope>
    <source>
        <strain evidence="2">SGP5-SGP5p</strain>
        <tissue evidence="2">Aerial part</tissue>
    </source>
</reference>
<feature type="compositionally biased region" description="Polar residues" evidence="1">
    <location>
        <begin position="12"/>
        <end position="23"/>
    </location>
</feature>
<organism evidence="2 3">
    <name type="scientific">Carnegiea gigantea</name>
    <dbReference type="NCBI Taxonomy" id="171969"/>
    <lineage>
        <taxon>Eukaryota</taxon>
        <taxon>Viridiplantae</taxon>
        <taxon>Streptophyta</taxon>
        <taxon>Embryophyta</taxon>
        <taxon>Tracheophyta</taxon>
        <taxon>Spermatophyta</taxon>
        <taxon>Magnoliopsida</taxon>
        <taxon>eudicotyledons</taxon>
        <taxon>Gunneridae</taxon>
        <taxon>Pentapetalae</taxon>
        <taxon>Caryophyllales</taxon>
        <taxon>Cactineae</taxon>
        <taxon>Cactaceae</taxon>
        <taxon>Cactoideae</taxon>
        <taxon>Echinocereeae</taxon>
        <taxon>Carnegiea</taxon>
    </lineage>
</organism>
<name>A0A9Q1QBW7_9CARY</name>
<sequence>MGRTKHLLNISKIATASPVPSQNARDEAQQDPLLGKKKRPQSSSRVEGIIEPQQAVGPNQHEALSEEEGNNDAALRSIQVVASQTCKSVIEASRHNRPIKRKRGDVCCRKLIDLQPGEKLQVDFDQDCHPVGANSSIFTFYLGQTVRNRTCCPLAVPEWKYIESGRCKLKAKYYDDPELINRYQRENNKPGKVLKSDWLYLCTLWHDPQFQRQKNKKERTPAEILIESRKRKTTKPVNKEKLANNVDAVSKLEDYMKQRNEGMNQMDDEEIFKKVLGEEKHGYLRAYGRNKSITNYFGVKPTRLNLIHNVVEIEKKADEQVQETTRKMEEKMEEKLA</sequence>
<keyword evidence="3" id="KW-1185">Reference proteome</keyword>
<proteinExistence type="predicted"/>
<dbReference type="PANTHER" id="PTHR33144:SF25">
    <property type="entry name" value="DUF4216 DOMAIN-CONTAINING PROTEIN"/>
    <property type="match status" value="1"/>
</dbReference>